<dbReference type="VEuPathDB" id="VectorBase:AMAM019887"/>
<dbReference type="GO" id="GO:0044666">
    <property type="term" value="C:MLL3/4 complex"/>
    <property type="evidence" value="ECO:0007669"/>
    <property type="project" value="TreeGrafter"/>
</dbReference>
<dbReference type="GO" id="GO:0003713">
    <property type="term" value="F:transcription coactivator activity"/>
    <property type="evidence" value="ECO:0007669"/>
    <property type="project" value="TreeGrafter"/>
</dbReference>
<keyword evidence="5" id="KW-0862">Zinc</keyword>
<dbReference type="Proteomes" id="UP000075901">
    <property type="component" value="Unassembled WGS sequence"/>
</dbReference>
<feature type="region of interest" description="Disordered" evidence="9">
    <location>
        <begin position="288"/>
        <end position="321"/>
    </location>
</feature>
<feature type="compositionally biased region" description="Polar residues" evidence="9">
    <location>
        <begin position="148"/>
        <end position="165"/>
    </location>
</feature>
<keyword evidence="4" id="KW-0863">Zinc-finger</keyword>
<feature type="compositionally biased region" description="Polar residues" evidence="9">
    <location>
        <begin position="238"/>
        <end position="249"/>
    </location>
</feature>
<evidence type="ECO:0000313" key="10">
    <source>
        <dbReference type="EnsemblMetazoa" id="AMAM019887-PA"/>
    </source>
</evidence>
<evidence type="ECO:0000256" key="8">
    <source>
        <dbReference type="ARBA" id="ARBA00023242"/>
    </source>
</evidence>
<evidence type="ECO:0000256" key="6">
    <source>
        <dbReference type="ARBA" id="ARBA00023015"/>
    </source>
</evidence>
<dbReference type="GO" id="GO:0042800">
    <property type="term" value="F:histone H3K4 methyltransferase activity"/>
    <property type="evidence" value="ECO:0007669"/>
    <property type="project" value="TreeGrafter"/>
</dbReference>
<dbReference type="PANTHER" id="PTHR45888">
    <property type="entry name" value="HL01030P-RELATED"/>
    <property type="match status" value="1"/>
</dbReference>
<evidence type="ECO:0000256" key="4">
    <source>
        <dbReference type="ARBA" id="ARBA00022771"/>
    </source>
</evidence>
<evidence type="ECO:0000256" key="5">
    <source>
        <dbReference type="ARBA" id="ARBA00022833"/>
    </source>
</evidence>
<evidence type="ECO:0000256" key="9">
    <source>
        <dbReference type="SAM" id="MobiDB-lite"/>
    </source>
</evidence>
<organism evidence="10 11">
    <name type="scientific">Anopheles maculatus</name>
    <dbReference type="NCBI Taxonomy" id="74869"/>
    <lineage>
        <taxon>Eukaryota</taxon>
        <taxon>Metazoa</taxon>
        <taxon>Ecdysozoa</taxon>
        <taxon>Arthropoda</taxon>
        <taxon>Hexapoda</taxon>
        <taxon>Insecta</taxon>
        <taxon>Pterygota</taxon>
        <taxon>Neoptera</taxon>
        <taxon>Endopterygota</taxon>
        <taxon>Diptera</taxon>
        <taxon>Nematocera</taxon>
        <taxon>Culicoidea</taxon>
        <taxon>Culicidae</taxon>
        <taxon>Anophelinae</taxon>
        <taxon>Anopheles</taxon>
        <taxon>Anopheles maculatus group</taxon>
    </lineage>
</organism>
<keyword evidence="7" id="KW-0804">Transcription</keyword>
<feature type="compositionally biased region" description="Basic and acidic residues" evidence="9">
    <location>
        <begin position="747"/>
        <end position="770"/>
    </location>
</feature>
<accession>A0A182T594</accession>
<feature type="compositionally biased region" description="Low complexity" evidence="9">
    <location>
        <begin position="181"/>
        <end position="220"/>
    </location>
</feature>
<protein>
    <submittedName>
        <fullName evidence="10">Uncharacterized protein</fullName>
    </submittedName>
</protein>
<evidence type="ECO:0000256" key="3">
    <source>
        <dbReference type="ARBA" id="ARBA00022737"/>
    </source>
</evidence>
<keyword evidence="6" id="KW-0805">Transcription regulation</keyword>
<comment type="subcellular location">
    <subcellularLocation>
        <location evidence="1">Nucleus</location>
    </subcellularLocation>
</comment>
<name>A0A182T594_9DIPT</name>
<evidence type="ECO:0000256" key="1">
    <source>
        <dbReference type="ARBA" id="ARBA00004123"/>
    </source>
</evidence>
<reference evidence="11" key="1">
    <citation type="submission" date="2013-09" db="EMBL/GenBank/DDBJ databases">
        <title>The Genome Sequence of Anopheles maculatus species B.</title>
        <authorList>
            <consortium name="The Broad Institute Genomics Platform"/>
            <person name="Neafsey D.E."/>
            <person name="Besansky N."/>
            <person name="Howell P."/>
            <person name="Walton C."/>
            <person name="Young S.K."/>
            <person name="Zeng Q."/>
            <person name="Gargeya S."/>
            <person name="Fitzgerald M."/>
            <person name="Haas B."/>
            <person name="Abouelleil A."/>
            <person name="Allen A.W."/>
            <person name="Alvarado L."/>
            <person name="Arachchi H.M."/>
            <person name="Berlin A.M."/>
            <person name="Chapman S.B."/>
            <person name="Gainer-Dewar J."/>
            <person name="Goldberg J."/>
            <person name="Griggs A."/>
            <person name="Gujja S."/>
            <person name="Hansen M."/>
            <person name="Howarth C."/>
            <person name="Imamovic A."/>
            <person name="Ireland A."/>
            <person name="Larimer J."/>
            <person name="McCowan C."/>
            <person name="Murphy C."/>
            <person name="Pearson M."/>
            <person name="Poon T.W."/>
            <person name="Priest M."/>
            <person name="Roberts A."/>
            <person name="Saif S."/>
            <person name="Shea T."/>
            <person name="Sisk P."/>
            <person name="Sykes S."/>
            <person name="Wortman J."/>
            <person name="Nusbaum C."/>
            <person name="Birren B."/>
        </authorList>
    </citation>
    <scope>NUCLEOTIDE SEQUENCE [LARGE SCALE GENOMIC DNA]</scope>
    <source>
        <strain evidence="11">maculatus3</strain>
    </source>
</reference>
<evidence type="ECO:0000313" key="11">
    <source>
        <dbReference type="Proteomes" id="UP000075901"/>
    </source>
</evidence>
<dbReference type="AlphaFoldDB" id="A0A182T594"/>
<reference evidence="10" key="2">
    <citation type="submission" date="2020-05" db="UniProtKB">
        <authorList>
            <consortium name="EnsemblMetazoa"/>
        </authorList>
    </citation>
    <scope>IDENTIFICATION</scope>
    <source>
        <strain evidence="10">maculatus3</strain>
    </source>
</reference>
<feature type="region of interest" description="Disordered" evidence="9">
    <location>
        <begin position="741"/>
        <end position="778"/>
    </location>
</feature>
<sequence>QVALGTVKIESGSITVTQIQTSQPSSTVAAQPMPIATKSSTTQQQQINSQQLQQQQQGNQLPVKAPVVVSASSTATIADTNITIMKREPVTTQTTSTVASVLQTGVSVTVTTKSVSSDEQKRFVPSPVQQVGETTIVRTPTPTPSPGPMQQSTKQSSVAPISDTTPVVEVKKEPEITLGNSTTSVSSTSTTSTTTSAVVASAAMGPPASMPPSSAQTTPPIKSPLPVSNAELIVPASVSPTVARTTESGPSPVLGTATIKEEPSDSMSAEQAAKKAAELALELKKKKRREYQKNRRQMQIQSNKDNQHNQAKKKPKKSVKIEEDYDTCIDNLMGQLRQLPPMQILEPQLPRNYGVCSVFGTGDLSKFTNLKGYSIASGDLTGSYGDAHIPSVADFYNTKPFGIKDPPPEPTPVSIHRGFYDQEFAPIKFEMEDRQRYEFVRDRELDSPDTIISTSSPECIRWDSPISFPGLRLIKEEPADDDQTTVYRQMSPVIPILAPIPIRLRKGITLSADPARANGTANIADSNKENEGFKETLGIKSRFGPPTPLKDTSNVTVTLTLTSSAVDDIFGVLRDLANMLEIPPPTTYQIVDRTVSPTSQKLGLYRTKGKDGKEGTPIDIQTILNGSARFCRHCDVVIRNNIIIAKASEFSLLAANSGDSGAEELESEELYFCDEQCYLQFKCCPTNILDESGKSVVRSAAGGESVVTLNHKPDASVSNTETTGIVPEAGAVEIKQEVLDDDVDMEDGMKELGSGDRKKKHPDEGVDKDVQSGAPAPKQMKGVRYKVYTPNCFGLQRFKKPSEKEITETLFRMSITVTPSPKMPDDTRRCIFCH</sequence>
<proteinExistence type="predicted"/>
<dbReference type="PANTHER" id="PTHR45888:SF6">
    <property type="entry name" value="HL01030P-RELATED"/>
    <property type="match status" value="1"/>
</dbReference>
<keyword evidence="8" id="KW-0539">Nucleus</keyword>
<feature type="region of interest" description="Disordered" evidence="9">
    <location>
        <begin position="134"/>
        <end position="226"/>
    </location>
</feature>
<dbReference type="GO" id="GO:0045944">
    <property type="term" value="P:positive regulation of transcription by RNA polymerase II"/>
    <property type="evidence" value="ECO:0007669"/>
    <property type="project" value="TreeGrafter"/>
</dbReference>
<feature type="region of interest" description="Disordered" evidence="9">
    <location>
        <begin position="238"/>
        <end position="273"/>
    </location>
</feature>
<keyword evidence="11" id="KW-1185">Reference proteome</keyword>
<dbReference type="EnsemblMetazoa" id="AMAM019887-RA">
    <property type="protein sequence ID" value="AMAM019887-PA"/>
    <property type="gene ID" value="AMAM019887"/>
</dbReference>
<evidence type="ECO:0000256" key="2">
    <source>
        <dbReference type="ARBA" id="ARBA00022723"/>
    </source>
</evidence>
<keyword evidence="2" id="KW-0479">Metal-binding</keyword>
<dbReference type="GO" id="GO:0008270">
    <property type="term" value="F:zinc ion binding"/>
    <property type="evidence" value="ECO:0007669"/>
    <property type="project" value="UniProtKB-KW"/>
</dbReference>
<keyword evidence="3" id="KW-0677">Repeat</keyword>
<evidence type="ECO:0000256" key="7">
    <source>
        <dbReference type="ARBA" id="ARBA00023163"/>
    </source>
</evidence>